<dbReference type="Proteomes" id="UP001501842">
    <property type="component" value="Unassembled WGS sequence"/>
</dbReference>
<proteinExistence type="predicted"/>
<evidence type="ECO:0000313" key="5">
    <source>
        <dbReference type="Proteomes" id="UP001501842"/>
    </source>
</evidence>
<evidence type="ECO:0000313" key="4">
    <source>
        <dbReference type="EMBL" id="GAA2731374.1"/>
    </source>
</evidence>
<name>A0ABP6GXQ3_9ACTN</name>
<dbReference type="Pfam" id="PF20789">
    <property type="entry name" value="4HBT_3C"/>
    <property type="match status" value="1"/>
</dbReference>
<feature type="region of interest" description="Disordered" evidence="1">
    <location>
        <begin position="87"/>
        <end position="129"/>
    </location>
</feature>
<dbReference type="InterPro" id="IPR029069">
    <property type="entry name" value="HotDog_dom_sf"/>
</dbReference>
<evidence type="ECO:0008006" key="6">
    <source>
        <dbReference type="Google" id="ProtNLM"/>
    </source>
</evidence>
<dbReference type="Gene3D" id="2.40.160.210">
    <property type="entry name" value="Acyl-CoA thioesterase, double hotdog domain"/>
    <property type="match status" value="1"/>
</dbReference>
<accession>A0ABP6GXQ3</accession>
<organism evidence="4 5">
    <name type="scientific">Actinocorallia aurantiaca</name>
    <dbReference type="NCBI Taxonomy" id="46204"/>
    <lineage>
        <taxon>Bacteria</taxon>
        <taxon>Bacillati</taxon>
        <taxon>Actinomycetota</taxon>
        <taxon>Actinomycetes</taxon>
        <taxon>Streptosporangiales</taxon>
        <taxon>Thermomonosporaceae</taxon>
        <taxon>Actinocorallia</taxon>
    </lineage>
</organism>
<dbReference type="EMBL" id="BAAATZ010000019">
    <property type="protein sequence ID" value="GAA2731374.1"/>
    <property type="molecule type" value="Genomic_DNA"/>
</dbReference>
<gene>
    <name evidence="4" type="ORF">GCM10010439_46650</name>
</gene>
<reference evidence="5" key="1">
    <citation type="journal article" date="2019" name="Int. J. Syst. Evol. Microbiol.">
        <title>The Global Catalogue of Microorganisms (GCM) 10K type strain sequencing project: providing services to taxonomists for standard genome sequencing and annotation.</title>
        <authorList>
            <consortium name="The Broad Institute Genomics Platform"/>
            <consortium name="The Broad Institute Genome Sequencing Center for Infectious Disease"/>
            <person name="Wu L."/>
            <person name="Ma J."/>
        </authorList>
    </citation>
    <scope>NUCLEOTIDE SEQUENCE [LARGE SCALE GENOMIC DNA]</scope>
    <source>
        <strain evidence="5">JCM 8201</strain>
    </source>
</reference>
<comment type="caution">
    <text evidence="4">The sequence shown here is derived from an EMBL/GenBank/DDBJ whole genome shotgun (WGS) entry which is preliminary data.</text>
</comment>
<protein>
    <recommendedName>
        <fullName evidence="6">Thioesterase family protein</fullName>
    </recommendedName>
</protein>
<feature type="domain" description="Acyl-CoA thioesterase-like N-terminal HotDog" evidence="2">
    <location>
        <begin position="29"/>
        <end position="106"/>
    </location>
</feature>
<evidence type="ECO:0000256" key="1">
    <source>
        <dbReference type="SAM" id="MobiDB-lite"/>
    </source>
</evidence>
<evidence type="ECO:0000259" key="3">
    <source>
        <dbReference type="Pfam" id="PF20789"/>
    </source>
</evidence>
<dbReference type="InterPro" id="IPR049450">
    <property type="entry name" value="ACOT8-like_C"/>
</dbReference>
<dbReference type="InterPro" id="IPR042171">
    <property type="entry name" value="Acyl-CoA_hotdog"/>
</dbReference>
<dbReference type="SUPFAM" id="SSF54637">
    <property type="entry name" value="Thioesterase/thiol ester dehydrase-isomerase"/>
    <property type="match status" value="2"/>
</dbReference>
<dbReference type="RefSeq" id="WP_344452829.1">
    <property type="nucleotide sequence ID" value="NZ_BAAATZ010000019.1"/>
</dbReference>
<feature type="domain" description="Acyl-CoA thioesterase-like C-terminal" evidence="3">
    <location>
        <begin position="127"/>
        <end position="261"/>
    </location>
</feature>
<dbReference type="InterPro" id="IPR049449">
    <property type="entry name" value="TesB_ACOT8-like_N"/>
</dbReference>
<dbReference type="Pfam" id="PF13622">
    <property type="entry name" value="4HBT_3"/>
    <property type="match status" value="1"/>
</dbReference>
<evidence type="ECO:0000259" key="2">
    <source>
        <dbReference type="Pfam" id="PF13622"/>
    </source>
</evidence>
<keyword evidence="5" id="KW-1185">Reference proteome</keyword>
<sequence>MTPLTRTPAPGEFLKIRHSGLIEPHGDLWGFGGLHGGLALALTAAAMTEQVPGQGLRSATVRFHRPITGPFRLETSLTHAGRTLSTATARVSTDRGAHADATGVFGPSRTGTHRVVTPPAPSAPPPERCERFVVPPEFVPVSVHTEIRPVGPDRPYAGCAEPELTAWIRLTEDDAPPDLLRLMFLMDALAPSYAAVLTAPVPIPTVQLTAHPGLGLGRTGSPWVLLRAVTHSAAENGWIDEHIDAWSPDGLHLGSARQLRVVRPS</sequence>